<dbReference type="RefSeq" id="WP_170033560.1">
    <property type="nucleotide sequence ID" value="NZ_JABDTL010000001.1"/>
</dbReference>
<feature type="transmembrane region" description="Helical" evidence="1">
    <location>
        <begin position="50"/>
        <end position="73"/>
    </location>
</feature>
<comment type="caution">
    <text evidence="2">The sequence shown here is derived from an EMBL/GenBank/DDBJ whole genome shotgun (WGS) entry which is preliminary data.</text>
</comment>
<accession>A0A841GZE3</accession>
<keyword evidence="3" id="KW-1185">Reference proteome</keyword>
<keyword evidence="1" id="KW-1133">Transmembrane helix</keyword>
<evidence type="ECO:0000313" key="3">
    <source>
        <dbReference type="Proteomes" id="UP000582837"/>
    </source>
</evidence>
<name>A0A841GZE3_9BACT</name>
<evidence type="ECO:0000313" key="2">
    <source>
        <dbReference type="EMBL" id="MBB6071049.1"/>
    </source>
</evidence>
<organism evidence="2 3">
    <name type="scientific">Longimicrobium terrae</name>
    <dbReference type="NCBI Taxonomy" id="1639882"/>
    <lineage>
        <taxon>Bacteria</taxon>
        <taxon>Pseudomonadati</taxon>
        <taxon>Gemmatimonadota</taxon>
        <taxon>Longimicrobiia</taxon>
        <taxon>Longimicrobiales</taxon>
        <taxon>Longimicrobiaceae</taxon>
        <taxon>Longimicrobium</taxon>
    </lineage>
</organism>
<dbReference type="AlphaFoldDB" id="A0A841GZE3"/>
<sequence>MQPEPFDITPLDLSALALPARRHDRLSAAVLARARVGSAPRSPLVELAGWARPMLAAAAMVAAVSVGSLVWYARTPATLSEPLTVADALRIPAPVDAWVVDDRAPAEADLLAHWEDR</sequence>
<keyword evidence="1" id="KW-0472">Membrane</keyword>
<protein>
    <submittedName>
        <fullName evidence="2">Uncharacterized protein</fullName>
    </submittedName>
</protein>
<proteinExistence type="predicted"/>
<keyword evidence="1" id="KW-0812">Transmembrane</keyword>
<gene>
    <name evidence="2" type="ORF">HNQ61_002671</name>
</gene>
<evidence type="ECO:0000256" key="1">
    <source>
        <dbReference type="SAM" id="Phobius"/>
    </source>
</evidence>
<reference evidence="2 3" key="1">
    <citation type="submission" date="2020-08" db="EMBL/GenBank/DDBJ databases">
        <title>Genomic Encyclopedia of Type Strains, Phase IV (KMG-IV): sequencing the most valuable type-strain genomes for metagenomic binning, comparative biology and taxonomic classification.</title>
        <authorList>
            <person name="Goeker M."/>
        </authorList>
    </citation>
    <scope>NUCLEOTIDE SEQUENCE [LARGE SCALE GENOMIC DNA]</scope>
    <source>
        <strain evidence="2 3">DSM 29007</strain>
    </source>
</reference>
<dbReference type="EMBL" id="JACHIA010000006">
    <property type="protein sequence ID" value="MBB6071049.1"/>
    <property type="molecule type" value="Genomic_DNA"/>
</dbReference>
<dbReference type="Proteomes" id="UP000582837">
    <property type="component" value="Unassembled WGS sequence"/>
</dbReference>